<reference evidence="1 2" key="1">
    <citation type="submission" date="2024-02" db="EMBL/GenBank/DDBJ databases">
        <authorList>
            <person name="Chen Y."/>
            <person name="Shah S."/>
            <person name="Dougan E. K."/>
            <person name="Thang M."/>
            <person name="Chan C."/>
        </authorList>
    </citation>
    <scope>NUCLEOTIDE SEQUENCE [LARGE SCALE GENOMIC DNA]</scope>
</reference>
<dbReference type="Proteomes" id="UP001642464">
    <property type="component" value="Unassembled WGS sequence"/>
</dbReference>
<accession>A0ABP0MWI3</accession>
<evidence type="ECO:0000313" key="2">
    <source>
        <dbReference type="Proteomes" id="UP001642464"/>
    </source>
</evidence>
<sequence length="70" mass="8119">FRTAWWARHYGALTPKRHRAWSNSPQIGILDRGRLTKAHRKGCIKSTNRKVKTDGKISYSGNRWLKGTQL</sequence>
<proteinExistence type="predicted"/>
<feature type="non-terminal residue" evidence="1">
    <location>
        <position position="70"/>
    </location>
</feature>
<gene>
    <name evidence="1" type="ORF">SCF082_LOCUS29988</name>
</gene>
<dbReference type="EMBL" id="CAXAMM010024503">
    <property type="protein sequence ID" value="CAK9055488.1"/>
    <property type="molecule type" value="Genomic_DNA"/>
</dbReference>
<evidence type="ECO:0000313" key="1">
    <source>
        <dbReference type="EMBL" id="CAK9055488.1"/>
    </source>
</evidence>
<protein>
    <submittedName>
        <fullName evidence="1">Uncharacterized protein</fullName>
    </submittedName>
</protein>
<feature type="non-terminal residue" evidence="1">
    <location>
        <position position="1"/>
    </location>
</feature>
<comment type="caution">
    <text evidence="1">The sequence shown here is derived from an EMBL/GenBank/DDBJ whole genome shotgun (WGS) entry which is preliminary data.</text>
</comment>
<organism evidence="1 2">
    <name type="scientific">Durusdinium trenchii</name>
    <dbReference type="NCBI Taxonomy" id="1381693"/>
    <lineage>
        <taxon>Eukaryota</taxon>
        <taxon>Sar</taxon>
        <taxon>Alveolata</taxon>
        <taxon>Dinophyceae</taxon>
        <taxon>Suessiales</taxon>
        <taxon>Symbiodiniaceae</taxon>
        <taxon>Durusdinium</taxon>
    </lineage>
</organism>
<name>A0ABP0MWI3_9DINO</name>
<keyword evidence="2" id="KW-1185">Reference proteome</keyword>